<keyword evidence="1" id="KW-0812">Transmembrane</keyword>
<keyword evidence="1" id="KW-0472">Membrane</keyword>
<evidence type="ECO:0000313" key="2">
    <source>
        <dbReference type="EMBL" id="NAZ16349.1"/>
    </source>
</evidence>
<dbReference type="EMBL" id="WYDN01000007">
    <property type="protein sequence ID" value="NAZ16349.1"/>
    <property type="molecule type" value="Genomic_DNA"/>
</dbReference>
<protein>
    <submittedName>
        <fullName evidence="2">Uncharacterized protein</fullName>
    </submittedName>
</protein>
<feature type="transmembrane region" description="Helical" evidence="1">
    <location>
        <begin position="40"/>
        <end position="59"/>
    </location>
</feature>
<feature type="transmembrane region" description="Helical" evidence="1">
    <location>
        <begin position="119"/>
        <end position="136"/>
    </location>
</feature>
<proteinExistence type="predicted"/>
<organism evidence="2 3">
    <name type="scientific">Glutamicibacter soli</name>
    <dbReference type="NCBI Taxonomy" id="453836"/>
    <lineage>
        <taxon>Bacteria</taxon>
        <taxon>Bacillati</taxon>
        <taxon>Actinomycetota</taxon>
        <taxon>Actinomycetes</taxon>
        <taxon>Micrococcales</taxon>
        <taxon>Micrococcaceae</taxon>
        <taxon>Glutamicibacter</taxon>
    </lineage>
</organism>
<evidence type="ECO:0000256" key="1">
    <source>
        <dbReference type="SAM" id="Phobius"/>
    </source>
</evidence>
<sequence length="207" mass="22098">MGFFLFTRTRHWIQCLGITVLSGLLIVLCGPVSYELNPQGGYLIAIAAQIPLIPAIAIQSSANAGLGERERYAVRSTRKLRLLHLITLAGAALLLLGIASRWLEAPESIMSNGYADLGPLAIGRNLIALLGAALIGASIFGQAFGWIIPLAWAILPYLVLPDPRDDDLGLLTLIMQGEEAFLPLIFAMGICALGVLLAINNVGSRRS</sequence>
<dbReference type="Proteomes" id="UP000477543">
    <property type="component" value="Unassembled WGS sequence"/>
</dbReference>
<keyword evidence="1" id="KW-1133">Transmembrane helix</keyword>
<feature type="transmembrane region" description="Helical" evidence="1">
    <location>
        <begin position="12"/>
        <end position="34"/>
    </location>
</feature>
<name>A0A6L9G574_9MICC</name>
<dbReference type="AlphaFoldDB" id="A0A6L9G574"/>
<comment type="caution">
    <text evidence="2">The sequence shown here is derived from an EMBL/GenBank/DDBJ whole genome shotgun (WGS) entry which is preliminary data.</text>
</comment>
<evidence type="ECO:0000313" key="3">
    <source>
        <dbReference type="Proteomes" id="UP000477543"/>
    </source>
</evidence>
<feature type="transmembrane region" description="Helical" evidence="1">
    <location>
        <begin position="143"/>
        <end position="160"/>
    </location>
</feature>
<feature type="transmembrane region" description="Helical" evidence="1">
    <location>
        <begin position="80"/>
        <end position="99"/>
    </location>
</feature>
<gene>
    <name evidence="2" type="ORF">GT020_09765</name>
</gene>
<reference evidence="2 3" key="1">
    <citation type="submission" date="2020-01" db="EMBL/GenBank/DDBJ databases">
        <title>Glutamicibacter soli M275.</title>
        <authorList>
            <person name="Meng X."/>
        </authorList>
    </citation>
    <scope>NUCLEOTIDE SEQUENCE [LARGE SCALE GENOMIC DNA]</scope>
    <source>
        <strain evidence="2 3">M275</strain>
    </source>
</reference>
<feature type="transmembrane region" description="Helical" evidence="1">
    <location>
        <begin position="180"/>
        <end position="199"/>
    </location>
</feature>
<accession>A0A6L9G574</accession>